<reference evidence="2 3" key="1">
    <citation type="submission" date="2014-02" db="EMBL/GenBank/DDBJ databases">
        <title>Draft genome sequence of Lysinibacillus odysseyi NBRC 100172.</title>
        <authorList>
            <person name="Zhang F."/>
            <person name="Wang G."/>
            <person name="Zhang L."/>
        </authorList>
    </citation>
    <scope>NUCLEOTIDE SEQUENCE [LARGE SCALE GENOMIC DNA]</scope>
    <source>
        <strain evidence="2 3">NBRC 100172</strain>
    </source>
</reference>
<proteinExistence type="predicted"/>
<keyword evidence="3" id="KW-1185">Reference proteome</keyword>
<dbReference type="AlphaFoldDB" id="A0A0A3J495"/>
<dbReference type="RefSeq" id="WP_036158861.1">
    <property type="nucleotide sequence ID" value="NZ_AVCX01000001.1"/>
</dbReference>
<dbReference type="Proteomes" id="UP000030437">
    <property type="component" value="Unassembled WGS sequence"/>
</dbReference>
<sequence>MPSQGNNKQAPQKAENNLEVNQYQDQGLFIRNSHTVDVTQTEVQGLVLVQAALQAAIEAAIVVLGSNDNADVKNLQKIAQSLEVTQAESQRVAIIDSDGITVRQTEVQIDVVVQAAIQLLAQLVLRIG</sequence>
<accession>A0A0A3J495</accession>
<name>A0A0A3J495_9BACI</name>
<dbReference type="Pfam" id="PF07552">
    <property type="entry name" value="Coat_X"/>
    <property type="match status" value="1"/>
</dbReference>
<dbReference type="EMBL" id="JPVP01000060">
    <property type="protein sequence ID" value="KGR81862.1"/>
    <property type="molecule type" value="Genomic_DNA"/>
</dbReference>
<dbReference type="GO" id="GO:0030435">
    <property type="term" value="P:sporulation resulting in formation of a cellular spore"/>
    <property type="evidence" value="ECO:0007669"/>
    <property type="project" value="InterPro"/>
</dbReference>
<evidence type="ECO:0000259" key="1">
    <source>
        <dbReference type="Pfam" id="PF07552"/>
    </source>
</evidence>
<evidence type="ECO:0000313" key="3">
    <source>
        <dbReference type="Proteomes" id="UP000030437"/>
    </source>
</evidence>
<dbReference type="GO" id="GO:0031160">
    <property type="term" value="C:spore wall"/>
    <property type="evidence" value="ECO:0007669"/>
    <property type="project" value="InterPro"/>
</dbReference>
<dbReference type="OrthoDB" id="2912849at2"/>
<comment type="caution">
    <text evidence="2">The sequence shown here is derived from an EMBL/GenBank/DDBJ whole genome shotgun (WGS) entry which is preliminary data.</text>
</comment>
<dbReference type="InterPro" id="IPR011428">
    <property type="entry name" value="Spore_coat_X/V"/>
</dbReference>
<evidence type="ECO:0000313" key="2">
    <source>
        <dbReference type="EMBL" id="KGR81862.1"/>
    </source>
</evidence>
<protein>
    <recommendedName>
        <fullName evidence="1">Spore coat protein X/V domain-containing protein</fullName>
    </recommendedName>
</protein>
<organism evidence="2 3">
    <name type="scientific">Lysinibacillus odysseyi 34hs-1 = NBRC 100172</name>
    <dbReference type="NCBI Taxonomy" id="1220589"/>
    <lineage>
        <taxon>Bacteria</taxon>
        <taxon>Bacillati</taxon>
        <taxon>Bacillota</taxon>
        <taxon>Bacilli</taxon>
        <taxon>Bacillales</taxon>
        <taxon>Bacillaceae</taxon>
        <taxon>Lysinibacillus</taxon>
    </lineage>
</organism>
<gene>
    <name evidence="2" type="ORF">CD32_21340</name>
</gene>
<feature type="domain" description="Spore coat protein X/V" evidence="1">
    <location>
        <begin position="15"/>
        <end position="59"/>
    </location>
</feature>